<feature type="region of interest" description="Disordered" evidence="1">
    <location>
        <begin position="164"/>
        <end position="191"/>
    </location>
</feature>
<evidence type="ECO:0000313" key="3">
    <source>
        <dbReference type="Proteomes" id="UP000818029"/>
    </source>
</evidence>
<dbReference type="PANTHER" id="PTHR34482:SF36">
    <property type="entry name" value="RETROTRANSPOSON GAG DOMAIN-CONTAINING PROTEIN"/>
    <property type="match status" value="1"/>
</dbReference>
<protein>
    <recommendedName>
        <fullName evidence="2">Retrotransposon gag domain-containing protein</fullName>
    </recommendedName>
</protein>
<accession>A0ABM3BJA2</accession>
<dbReference type="Pfam" id="PF03732">
    <property type="entry name" value="Retrotrans_gag"/>
    <property type="match status" value="1"/>
</dbReference>
<reference evidence="4" key="2">
    <citation type="submission" date="2025-08" db="UniProtKB">
        <authorList>
            <consortium name="RefSeq"/>
        </authorList>
    </citation>
    <scope>IDENTIFICATION</scope>
</reference>
<dbReference type="InterPro" id="IPR005162">
    <property type="entry name" value="Retrotrans_gag_dom"/>
</dbReference>
<gene>
    <name evidence="4" type="primary">LOC121228064</name>
</gene>
<dbReference type="PANTHER" id="PTHR34482">
    <property type="entry name" value="DNA DAMAGE-INDUCIBLE PROTEIN 1-LIKE"/>
    <property type="match status" value="1"/>
</dbReference>
<dbReference type="GeneID" id="121228064"/>
<sequence>MVPHEKVTWEFFQEEFWKKYISERFMDQKRKEFLDLKQGRMMVTEYEREFVRPSKYAWECVSSEAKMCRRFEDGLNKDIRLSVGVLELKEFMKIEAETRDARKRHASKSFPSQSKKSRDVYSRFHASVEHSHRDCKKMNDGFYFRCGSQDHFIKDYPEITNKEKFQGTRPSGTNSKERPQKNVGAGAGSMNVTKDTTVRSEARTPARTYAIRVRENASSLDMITGESGNLPIVISAMSAQKCFRMNDGFYFRCGSQDHFIKDYPEITNKEKFQGTRPSGTNSKERPQKNVGAGAGSMNVTKDTTVRSEARTPARTYAIRESKLKVESVPIVSEYVDVFQEELPGLPPNREVKFGIELIPGTTPISIALYRMAPTDLKELKSQL</sequence>
<proteinExistence type="predicted"/>
<reference evidence="3" key="1">
    <citation type="journal article" date="2020" name="Nat. Genet.">
        <title>Genomic diversifications of five Gossypium allopolyploid species and their impact on cotton improvement.</title>
        <authorList>
            <person name="Chen Z.J."/>
            <person name="Sreedasyam A."/>
            <person name="Ando A."/>
            <person name="Song Q."/>
            <person name="De Santiago L.M."/>
            <person name="Hulse-Kemp A.M."/>
            <person name="Ding M."/>
            <person name="Ye W."/>
            <person name="Kirkbride R.C."/>
            <person name="Jenkins J."/>
            <person name="Plott C."/>
            <person name="Lovell J."/>
            <person name="Lin Y.M."/>
            <person name="Vaughn R."/>
            <person name="Liu B."/>
            <person name="Simpson S."/>
            <person name="Scheffler B.E."/>
            <person name="Wen L."/>
            <person name="Saski C.A."/>
            <person name="Grover C.E."/>
            <person name="Hu G."/>
            <person name="Conover J.L."/>
            <person name="Carlson J.W."/>
            <person name="Shu S."/>
            <person name="Boston L.B."/>
            <person name="Williams M."/>
            <person name="Peterson D.G."/>
            <person name="McGee K."/>
            <person name="Jones D.C."/>
            <person name="Wendel J.F."/>
            <person name="Stelly D.M."/>
            <person name="Grimwood J."/>
            <person name="Schmutz J."/>
        </authorList>
    </citation>
    <scope>NUCLEOTIDE SEQUENCE [LARGE SCALE GENOMIC DNA]</scope>
    <source>
        <strain evidence="3">cv. TM-1</strain>
    </source>
</reference>
<evidence type="ECO:0000259" key="2">
    <source>
        <dbReference type="Pfam" id="PF03732"/>
    </source>
</evidence>
<evidence type="ECO:0000313" key="4">
    <source>
        <dbReference type="RefSeq" id="XP_040967130.1"/>
    </source>
</evidence>
<dbReference type="RefSeq" id="XP_040967130.1">
    <property type="nucleotide sequence ID" value="XM_041111196.1"/>
</dbReference>
<feature type="region of interest" description="Disordered" evidence="1">
    <location>
        <begin position="271"/>
        <end position="298"/>
    </location>
</feature>
<dbReference type="Proteomes" id="UP000818029">
    <property type="component" value="Chromosome A04"/>
</dbReference>
<organism evidence="3 4">
    <name type="scientific">Gossypium hirsutum</name>
    <name type="common">Upland cotton</name>
    <name type="synonym">Gossypium mexicanum</name>
    <dbReference type="NCBI Taxonomy" id="3635"/>
    <lineage>
        <taxon>Eukaryota</taxon>
        <taxon>Viridiplantae</taxon>
        <taxon>Streptophyta</taxon>
        <taxon>Embryophyta</taxon>
        <taxon>Tracheophyta</taxon>
        <taxon>Spermatophyta</taxon>
        <taxon>Magnoliopsida</taxon>
        <taxon>eudicotyledons</taxon>
        <taxon>Gunneridae</taxon>
        <taxon>Pentapetalae</taxon>
        <taxon>rosids</taxon>
        <taxon>malvids</taxon>
        <taxon>Malvales</taxon>
        <taxon>Malvaceae</taxon>
        <taxon>Malvoideae</taxon>
        <taxon>Gossypium</taxon>
    </lineage>
</organism>
<evidence type="ECO:0000256" key="1">
    <source>
        <dbReference type="SAM" id="MobiDB-lite"/>
    </source>
</evidence>
<feature type="domain" description="Retrotransposon gag" evidence="2">
    <location>
        <begin position="7"/>
        <end position="76"/>
    </location>
</feature>
<keyword evidence="3" id="KW-1185">Reference proteome</keyword>
<name>A0ABM3BJA2_GOSHI</name>